<dbReference type="STRING" id="1801990.A2V69_00710"/>
<dbReference type="Proteomes" id="UP000177810">
    <property type="component" value="Unassembled WGS sequence"/>
</dbReference>
<dbReference type="PIRSF" id="PIRSF000709">
    <property type="entry name" value="6PFK_2-Ptase"/>
    <property type="match status" value="1"/>
</dbReference>
<evidence type="ECO:0000256" key="3">
    <source>
        <dbReference type="PIRSR" id="PIRSR613078-2"/>
    </source>
</evidence>
<evidence type="ECO:0000313" key="4">
    <source>
        <dbReference type="EMBL" id="OGZ32881.1"/>
    </source>
</evidence>
<keyword evidence="1" id="KW-0378">Hydrolase</keyword>
<dbReference type="SUPFAM" id="SSF53254">
    <property type="entry name" value="Phosphoglycerate mutase-like"/>
    <property type="match status" value="1"/>
</dbReference>
<dbReference type="AlphaFoldDB" id="A0A1G2F5P4"/>
<dbReference type="Pfam" id="PF00300">
    <property type="entry name" value="His_Phos_1"/>
    <property type="match status" value="1"/>
</dbReference>
<dbReference type="CDD" id="cd07067">
    <property type="entry name" value="HP_PGM_like"/>
    <property type="match status" value="1"/>
</dbReference>
<feature type="active site" description="Tele-phosphohistidine intermediate" evidence="2">
    <location>
        <position position="3"/>
    </location>
</feature>
<accession>A0A1G2F5P4</accession>
<gene>
    <name evidence="4" type="ORF">A2V69_00710</name>
</gene>
<dbReference type="GO" id="GO:0004331">
    <property type="term" value="F:fructose-2,6-bisphosphate 2-phosphatase activity"/>
    <property type="evidence" value="ECO:0007669"/>
    <property type="project" value="TreeGrafter"/>
</dbReference>
<reference evidence="4 5" key="1">
    <citation type="journal article" date="2016" name="Nat. Commun.">
        <title>Thousands of microbial genomes shed light on interconnected biogeochemical processes in an aquifer system.</title>
        <authorList>
            <person name="Anantharaman K."/>
            <person name="Brown C.T."/>
            <person name="Hug L.A."/>
            <person name="Sharon I."/>
            <person name="Castelle C.J."/>
            <person name="Probst A.J."/>
            <person name="Thomas B.C."/>
            <person name="Singh A."/>
            <person name="Wilkins M.J."/>
            <person name="Karaoz U."/>
            <person name="Brodie E.L."/>
            <person name="Williams K.H."/>
            <person name="Hubbard S.S."/>
            <person name="Banfield J.F."/>
        </authorList>
    </citation>
    <scope>NUCLEOTIDE SEQUENCE [LARGE SCALE GENOMIC DNA]</scope>
</reference>
<evidence type="ECO:0000256" key="1">
    <source>
        <dbReference type="ARBA" id="ARBA00022801"/>
    </source>
</evidence>
<organism evidence="4 5">
    <name type="scientific">Candidatus Portnoybacteria bacterium RBG_13_40_8</name>
    <dbReference type="NCBI Taxonomy" id="1801990"/>
    <lineage>
        <taxon>Bacteria</taxon>
        <taxon>Candidatus Portnoyibacteriota</taxon>
    </lineage>
</organism>
<dbReference type="PANTHER" id="PTHR46517:SF1">
    <property type="entry name" value="FRUCTOSE-2,6-BISPHOSPHATASE TIGAR"/>
    <property type="match status" value="1"/>
</dbReference>
<dbReference type="InterPro" id="IPR051695">
    <property type="entry name" value="Phosphoglycerate_Mutase"/>
</dbReference>
<evidence type="ECO:0000256" key="2">
    <source>
        <dbReference type="PIRSR" id="PIRSR613078-1"/>
    </source>
</evidence>
<feature type="binding site" evidence="3">
    <location>
        <begin position="2"/>
        <end position="9"/>
    </location>
    <ligand>
        <name>substrate</name>
    </ligand>
</feature>
<dbReference type="GO" id="GO:0043456">
    <property type="term" value="P:regulation of pentose-phosphate shunt"/>
    <property type="evidence" value="ECO:0007669"/>
    <property type="project" value="TreeGrafter"/>
</dbReference>
<evidence type="ECO:0000313" key="5">
    <source>
        <dbReference type="Proteomes" id="UP000177810"/>
    </source>
</evidence>
<sequence length="179" mass="21057">MRHGGSKCNVEEFMCSWPEKQESPLTKDGRAQIKMIIPKAKKARIDLIFSSDLLRARQTAQIVAEALGLKVKFDKRLREYNFGIYNGRPAEEWVRFLNGQRDMFKKRPPKGETRREIRKRMLDFIKDIDKKYKNKRILIVSHREPLLELQAGLMGLSDEEIYNNSVKLRLDTGEFRKLC</sequence>
<dbReference type="GO" id="GO:0005829">
    <property type="term" value="C:cytosol"/>
    <property type="evidence" value="ECO:0007669"/>
    <property type="project" value="TreeGrafter"/>
</dbReference>
<protein>
    <recommendedName>
        <fullName evidence="6">Phosphoglycerate mutase</fullName>
    </recommendedName>
</protein>
<dbReference type="PANTHER" id="PTHR46517">
    <property type="entry name" value="FRUCTOSE-2,6-BISPHOSPHATASE TIGAR"/>
    <property type="match status" value="1"/>
</dbReference>
<dbReference type="EMBL" id="MHMT01000012">
    <property type="protein sequence ID" value="OGZ32881.1"/>
    <property type="molecule type" value="Genomic_DNA"/>
</dbReference>
<dbReference type="InterPro" id="IPR013078">
    <property type="entry name" value="His_Pase_superF_clade-1"/>
</dbReference>
<evidence type="ECO:0008006" key="6">
    <source>
        <dbReference type="Google" id="ProtNLM"/>
    </source>
</evidence>
<dbReference type="Gene3D" id="3.40.50.1240">
    <property type="entry name" value="Phosphoglycerate mutase-like"/>
    <property type="match status" value="1"/>
</dbReference>
<name>A0A1G2F5P4_9BACT</name>
<proteinExistence type="predicted"/>
<feature type="binding site" evidence="3">
    <location>
        <position position="55"/>
    </location>
    <ligand>
        <name>substrate</name>
    </ligand>
</feature>
<feature type="active site" description="Proton donor/acceptor" evidence="2">
    <location>
        <position position="79"/>
    </location>
</feature>
<comment type="caution">
    <text evidence="4">The sequence shown here is derived from an EMBL/GenBank/DDBJ whole genome shotgun (WGS) entry which is preliminary data.</text>
</comment>
<dbReference type="GO" id="GO:0045820">
    <property type="term" value="P:negative regulation of glycolytic process"/>
    <property type="evidence" value="ECO:0007669"/>
    <property type="project" value="TreeGrafter"/>
</dbReference>
<dbReference type="InterPro" id="IPR029033">
    <property type="entry name" value="His_PPase_superfam"/>
</dbReference>